<name>A0AAN6ZJQ9_9PEZI</name>
<feature type="compositionally biased region" description="Pro residues" evidence="1">
    <location>
        <begin position="276"/>
        <end position="285"/>
    </location>
</feature>
<feature type="compositionally biased region" description="Low complexity" evidence="1">
    <location>
        <begin position="1143"/>
        <end position="1171"/>
    </location>
</feature>
<feature type="region of interest" description="Disordered" evidence="1">
    <location>
        <begin position="841"/>
        <end position="962"/>
    </location>
</feature>
<feature type="compositionally biased region" description="Polar residues" evidence="1">
    <location>
        <begin position="577"/>
        <end position="595"/>
    </location>
</feature>
<evidence type="ECO:0000313" key="2">
    <source>
        <dbReference type="EMBL" id="KAK4140992.1"/>
    </source>
</evidence>
<dbReference type="GeneID" id="87814704"/>
<feature type="region of interest" description="Disordered" evidence="1">
    <location>
        <begin position="1039"/>
        <end position="1083"/>
    </location>
</feature>
<feature type="non-terminal residue" evidence="2">
    <location>
        <position position="1"/>
    </location>
</feature>
<feature type="compositionally biased region" description="Polar residues" evidence="1">
    <location>
        <begin position="605"/>
        <end position="620"/>
    </location>
</feature>
<dbReference type="RefSeq" id="XP_062634363.1">
    <property type="nucleotide sequence ID" value="XM_062778091.1"/>
</dbReference>
<feature type="compositionally biased region" description="Polar residues" evidence="1">
    <location>
        <begin position="863"/>
        <end position="880"/>
    </location>
</feature>
<proteinExistence type="predicted"/>
<dbReference type="Proteomes" id="UP001302676">
    <property type="component" value="Unassembled WGS sequence"/>
</dbReference>
<feature type="compositionally biased region" description="Low complexity" evidence="1">
    <location>
        <begin position="1298"/>
        <end position="1307"/>
    </location>
</feature>
<feature type="compositionally biased region" description="Low complexity" evidence="1">
    <location>
        <begin position="440"/>
        <end position="454"/>
    </location>
</feature>
<feature type="compositionally biased region" description="Low complexity" evidence="1">
    <location>
        <begin position="1210"/>
        <end position="1232"/>
    </location>
</feature>
<keyword evidence="3" id="KW-1185">Reference proteome</keyword>
<feature type="region of interest" description="Disordered" evidence="1">
    <location>
        <begin position="1143"/>
        <end position="1307"/>
    </location>
</feature>
<feature type="compositionally biased region" description="Low complexity" evidence="1">
    <location>
        <begin position="930"/>
        <end position="941"/>
    </location>
</feature>
<feature type="region of interest" description="Disordered" evidence="1">
    <location>
        <begin position="554"/>
        <end position="668"/>
    </location>
</feature>
<gene>
    <name evidence="2" type="ORF">C8A04DRAFT_14426</name>
</gene>
<protein>
    <submittedName>
        <fullName evidence="2">Uncharacterized protein</fullName>
    </submittedName>
</protein>
<organism evidence="2 3">
    <name type="scientific">Dichotomopilus funicola</name>
    <dbReference type="NCBI Taxonomy" id="1934379"/>
    <lineage>
        <taxon>Eukaryota</taxon>
        <taxon>Fungi</taxon>
        <taxon>Dikarya</taxon>
        <taxon>Ascomycota</taxon>
        <taxon>Pezizomycotina</taxon>
        <taxon>Sordariomycetes</taxon>
        <taxon>Sordariomycetidae</taxon>
        <taxon>Sordariales</taxon>
        <taxon>Chaetomiaceae</taxon>
        <taxon>Dichotomopilus</taxon>
    </lineage>
</organism>
<feature type="compositionally biased region" description="Basic residues" evidence="1">
    <location>
        <begin position="942"/>
        <end position="953"/>
    </location>
</feature>
<feature type="region of interest" description="Disordered" evidence="1">
    <location>
        <begin position="786"/>
        <end position="809"/>
    </location>
</feature>
<feature type="compositionally biased region" description="Basic and acidic residues" evidence="1">
    <location>
        <begin position="885"/>
        <end position="895"/>
    </location>
</feature>
<accession>A0AAN6ZJQ9</accession>
<feature type="region of interest" description="Disordered" evidence="1">
    <location>
        <begin position="335"/>
        <end position="369"/>
    </location>
</feature>
<feature type="compositionally biased region" description="Polar residues" evidence="1">
    <location>
        <begin position="458"/>
        <end position="476"/>
    </location>
</feature>
<feature type="compositionally biased region" description="Low complexity" evidence="1">
    <location>
        <begin position="1245"/>
        <end position="1254"/>
    </location>
</feature>
<feature type="compositionally biased region" description="Polar residues" evidence="1">
    <location>
        <begin position="487"/>
        <end position="516"/>
    </location>
</feature>
<evidence type="ECO:0000256" key="1">
    <source>
        <dbReference type="SAM" id="MobiDB-lite"/>
    </source>
</evidence>
<feature type="compositionally biased region" description="Polar residues" evidence="1">
    <location>
        <begin position="254"/>
        <end position="266"/>
    </location>
</feature>
<comment type="caution">
    <text evidence="2">The sequence shown here is derived from an EMBL/GenBank/DDBJ whole genome shotgun (WGS) entry which is preliminary data.</text>
</comment>
<feature type="region of interest" description="Disordered" evidence="1">
    <location>
        <begin position="170"/>
        <end position="291"/>
    </location>
</feature>
<feature type="region of interest" description="Disordered" evidence="1">
    <location>
        <begin position="706"/>
        <end position="728"/>
    </location>
</feature>
<feature type="region of interest" description="Disordered" evidence="1">
    <location>
        <begin position="994"/>
        <end position="1021"/>
    </location>
</feature>
<feature type="compositionally biased region" description="Low complexity" evidence="1">
    <location>
        <begin position="1262"/>
        <end position="1271"/>
    </location>
</feature>
<evidence type="ECO:0000313" key="3">
    <source>
        <dbReference type="Proteomes" id="UP001302676"/>
    </source>
</evidence>
<feature type="region of interest" description="Disordered" evidence="1">
    <location>
        <begin position="396"/>
        <end position="530"/>
    </location>
</feature>
<sequence length="1307" mass="139736">RAWDRVPVAPVPDTRRQSKIWKRVGGLPVDPTQKAYQRSMAELESQGEGPRKRARHLRWVPAWGDMKWHGSKGVEYTPEDILAAARGMWFLCFNESVATPYGDGNEPLTYPANALKYVPRKRHNTRWTIEPKKITTATTMVGELQPLIEYEIPASPEHVETRVEMDEQQMMKRSTRSPSKRCSIIPGQDSPRKLPMVRLTPAENTSASYSPVKRAPASLSPTKVADSPHRDFKINATPTKVILETPKISPPSQSPLKSSTPSTPGTEDSMYSLFGTPPPESPGSPLPLTFDQPVADVQITPEHEARRRISLQSARRRSRDSPGLLRIFALKKSAAEGANRRHSLPSLEELSAEAHEVSSSSKKDRRKTLDPFCVDEDGVAASASSDECATTTAKEVLDIDMKTSPDIFGQPVKSPELPKSAGSNELEETEPSAASEMERPSTPTPASTVSSPAVHVSEATTDAVNPSADSVSTFDTTPEKTEGRAGTENTTPDQAATPPSVNQTSITHDTSVTTSHMAEDPFKLFGSGPESEVMFVPEEPEGLSTIYEESTILESSPLKGVTPSAGLALNPDAGSPAATSPTPDTESTTIDNQVPATPDAGMLGSASTAVDISPDQQLQNELMLASDAATNHAEKLTASPQLPLPNGDATSSDPTKDVSCTPVSGNLQDGKSLFRLERFSLAASVANPDFDSPFTAALRDMLQQADPRPVEATARPESSGFTPINGRAFTSDFERKLREHHEPQVDRDMDDLDADEVIEQEEVEVVEGEEATVALDGTDAMDAIDETATVQPPRPENDTLQLLGRQPDPEADMLRDFVTRVTADKNAKAAAAAAALVKKIARRSSSLGSTTSATGSPMAKLGSPTSRTPLGVKSPNSPSLSKKRKAEDSPAKDEASQVSPDESSDEPRLKRRKRADPVLENSPETITENPSPDRGSRSPGRGPRRSTRARRALRPAAPSANSIALSMIPVRLPGMGAIDEAAMDAHTANMMRQREEKDLVSITRVNTRKNKGTAVPPQAVLAKQAEDPAAWRMRELKGVFDAKDKRGKASTASAEAGNDAQENKEENDSSAEPRTAAKQRKGVRWAEELVRFQTEDPSIFHGMARSLLADVMSEGDDDFDEIAEAEPPRPATPVVEKTARVAARKSAPSAAANETTTATATATAETTTAAAPLANVPSSRTRSKRASRLQPPTPVKSLRSTDTSESAVPAAKRSTTATKKTTTAKNTTSSATGLRARARPLSKRAVAAATAALAEAEETKISSSGSSSAAGMATRRTRVTKLGMSANGTPAPKRRGRAAGSAAKSGV</sequence>
<dbReference type="EMBL" id="MU853619">
    <property type="protein sequence ID" value="KAK4140992.1"/>
    <property type="molecule type" value="Genomic_DNA"/>
</dbReference>
<reference evidence="2" key="1">
    <citation type="journal article" date="2023" name="Mol. Phylogenet. Evol.">
        <title>Genome-scale phylogeny and comparative genomics of the fungal order Sordariales.</title>
        <authorList>
            <person name="Hensen N."/>
            <person name="Bonometti L."/>
            <person name="Westerberg I."/>
            <person name="Brannstrom I.O."/>
            <person name="Guillou S."/>
            <person name="Cros-Aarteil S."/>
            <person name="Calhoun S."/>
            <person name="Haridas S."/>
            <person name="Kuo A."/>
            <person name="Mondo S."/>
            <person name="Pangilinan J."/>
            <person name="Riley R."/>
            <person name="LaButti K."/>
            <person name="Andreopoulos B."/>
            <person name="Lipzen A."/>
            <person name="Chen C."/>
            <person name="Yan M."/>
            <person name="Daum C."/>
            <person name="Ng V."/>
            <person name="Clum A."/>
            <person name="Steindorff A."/>
            <person name="Ohm R.A."/>
            <person name="Martin F."/>
            <person name="Silar P."/>
            <person name="Natvig D.O."/>
            <person name="Lalanne C."/>
            <person name="Gautier V."/>
            <person name="Ament-Velasquez S.L."/>
            <person name="Kruys A."/>
            <person name="Hutchinson M.I."/>
            <person name="Powell A.J."/>
            <person name="Barry K."/>
            <person name="Miller A.N."/>
            <person name="Grigoriev I.V."/>
            <person name="Debuchy R."/>
            <person name="Gladieux P."/>
            <person name="Hiltunen Thoren M."/>
            <person name="Johannesson H."/>
        </authorList>
    </citation>
    <scope>NUCLEOTIDE SEQUENCE</scope>
    <source>
        <strain evidence="2">CBS 141.50</strain>
    </source>
</reference>
<feature type="compositionally biased region" description="Low complexity" evidence="1">
    <location>
        <begin position="841"/>
        <end position="856"/>
    </location>
</feature>
<reference evidence="2" key="2">
    <citation type="submission" date="2023-05" db="EMBL/GenBank/DDBJ databases">
        <authorList>
            <consortium name="Lawrence Berkeley National Laboratory"/>
            <person name="Steindorff A."/>
            <person name="Hensen N."/>
            <person name="Bonometti L."/>
            <person name="Westerberg I."/>
            <person name="Brannstrom I.O."/>
            <person name="Guillou S."/>
            <person name="Cros-Aarteil S."/>
            <person name="Calhoun S."/>
            <person name="Haridas S."/>
            <person name="Kuo A."/>
            <person name="Mondo S."/>
            <person name="Pangilinan J."/>
            <person name="Riley R."/>
            <person name="Labutti K."/>
            <person name="Andreopoulos B."/>
            <person name="Lipzen A."/>
            <person name="Chen C."/>
            <person name="Yanf M."/>
            <person name="Daum C."/>
            <person name="Ng V."/>
            <person name="Clum A."/>
            <person name="Ohm R."/>
            <person name="Martin F."/>
            <person name="Silar P."/>
            <person name="Natvig D."/>
            <person name="Lalanne C."/>
            <person name="Gautier V."/>
            <person name="Ament-Velasquez S.L."/>
            <person name="Kruys A."/>
            <person name="Hutchinson M.I."/>
            <person name="Powell A.J."/>
            <person name="Barry K."/>
            <person name="Miller A.N."/>
            <person name="Grigoriev I.V."/>
            <person name="Debuchy R."/>
            <person name="Gladieux P."/>
            <person name="Thoren M.H."/>
            <person name="Johannesson H."/>
        </authorList>
    </citation>
    <scope>NUCLEOTIDE SEQUENCE</scope>
    <source>
        <strain evidence="2">CBS 141.50</strain>
    </source>
</reference>